<dbReference type="EMBL" id="DAASRP010000009">
    <property type="protein sequence ID" value="HAE6741726.1"/>
    <property type="molecule type" value="Genomic_DNA"/>
</dbReference>
<dbReference type="SUPFAM" id="SSF46689">
    <property type="entry name" value="Homeodomain-like"/>
    <property type="match status" value="1"/>
</dbReference>
<evidence type="ECO:0000313" key="6">
    <source>
        <dbReference type="EMBL" id="HAE6741726.1"/>
    </source>
</evidence>
<dbReference type="GO" id="GO:0043565">
    <property type="term" value="F:sequence-specific DNA binding"/>
    <property type="evidence" value="ECO:0007669"/>
    <property type="project" value="InterPro"/>
</dbReference>
<dbReference type="PANTHER" id="PTHR11019:SF199">
    <property type="entry name" value="HTH-TYPE TRANSCRIPTIONAL REGULATOR NIMR"/>
    <property type="match status" value="1"/>
</dbReference>
<evidence type="ECO:0000259" key="5">
    <source>
        <dbReference type="PROSITE" id="PS01124"/>
    </source>
</evidence>
<dbReference type="Gene3D" id="1.10.10.60">
    <property type="entry name" value="Homeodomain-like"/>
    <property type="match status" value="1"/>
</dbReference>
<protein>
    <submittedName>
        <fullName evidence="6">AraC family transcriptional regulator</fullName>
    </submittedName>
</protein>
<gene>
    <name evidence="6" type="ORF">G4K95_002045</name>
</gene>
<dbReference type="InterPro" id="IPR003313">
    <property type="entry name" value="AraC-bd"/>
</dbReference>
<dbReference type="Gene3D" id="2.60.120.10">
    <property type="entry name" value="Jelly Rolls"/>
    <property type="match status" value="1"/>
</dbReference>
<accession>A0A735A7Y1</accession>
<evidence type="ECO:0000256" key="2">
    <source>
        <dbReference type="ARBA" id="ARBA00023015"/>
    </source>
</evidence>
<dbReference type="SMART" id="SM00342">
    <property type="entry name" value="HTH_ARAC"/>
    <property type="match status" value="1"/>
</dbReference>
<evidence type="ECO:0000256" key="3">
    <source>
        <dbReference type="ARBA" id="ARBA00023125"/>
    </source>
</evidence>
<dbReference type="AlphaFoldDB" id="A0A735A7Y1"/>
<comment type="caution">
    <text evidence="6">The sequence shown here is derived from an EMBL/GenBank/DDBJ whole genome shotgun (WGS) entry which is preliminary data.</text>
</comment>
<keyword evidence="4" id="KW-0804">Transcription</keyword>
<organism evidence="6">
    <name type="scientific">Salmonella newport</name>
    <dbReference type="NCBI Taxonomy" id="108619"/>
    <lineage>
        <taxon>Bacteria</taxon>
        <taxon>Pseudomonadati</taxon>
        <taxon>Pseudomonadota</taxon>
        <taxon>Gammaproteobacteria</taxon>
        <taxon>Enterobacterales</taxon>
        <taxon>Enterobacteriaceae</taxon>
        <taxon>Salmonella</taxon>
    </lineage>
</organism>
<dbReference type="InterPro" id="IPR018060">
    <property type="entry name" value="HTH_AraC"/>
</dbReference>
<dbReference type="PROSITE" id="PS01124">
    <property type="entry name" value="HTH_ARAC_FAMILY_2"/>
    <property type="match status" value="1"/>
</dbReference>
<reference evidence="6" key="1">
    <citation type="journal article" date="2018" name="Genome Biol.">
        <title>SKESA: strategic k-mer extension for scrupulous assemblies.</title>
        <authorList>
            <person name="Souvorov A."/>
            <person name="Agarwala R."/>
            <person name="Lipman D.J."/>
        </authorList>
    </citation>
    <scope>NUCLEOTIDE SEQUENCE</scope>
    <source>
        <strain evidence="6">10-4660</strain>
    </source>
</reference>
<evidence type="ECO:0000256" key="4">
    <source>
        <dbReference type="ARBA" id="ARBA00023163"/>
    </source>
</evidence>
<evidence type="ECO:0000256" key="1">
    <source>
        <dbReference type="ARBA" id="ARBA00022491"/>
    </source>
</evidence>
<proteinExistence type="predicted"/>
<dbReference type="Pfam" id="PF12833">
    <property type="entry name" value="HTH_18"/>
    <property type="match status" value="1"/>
</dbReference>
<dbReference type="PANTHER" id="PTHR11019">
    <property type="entry name" value="HTH-TYPE TRANSCRIPTIONAL REGULATOR NIMR"/>
    <property type="match status" value="1"/>
</dbReference>
<keyword evidence="1" id="KW-0678">Repressor</keyword>
<dbReference type="CDD" id="cd06124">
    <property type="entry name" value="cupin_NimR-like_N"/>
    <property type="match status" value="1"/>
</dbReference>
<sequence length="264" mass="29780">MKPARTPELWDFDGNDCLGPVAGMKIGISMDEILPFHVHRHGQLVMSLSGAVTCEVVNQLWMVPPQCCVWIPGDMPHSIRATTDVRLCMLFIDPVYTAELPLNCCTISVSPLVRELILDITEQSSDYVKGSLTFLKASVLLEELNKMPIENFCLPISKEPRLTKIIDAWLADPSDRRTLTEWSKFLSMSSRTLSRLVVKETGLTFGKWHRQLHLNIAMRNLSRGDTVQRVANDLGYDSVNAFITMFKKLAGKPPGRYFADRDLN</sequence>
<dbReference type="InterPro" id="IPR014710">
    <property type="entry name" value="RmlC-like_jellyroll"/>
</dbReference>
<dbReference type="InterPro" id="IPR009057">
    <property type="entry name" value="Homeodomain-like_sf"/>
</dbReference>
<keyword evidence="3" id="KW-0238">DNA-binding</keyword>
<dbReference type="Pfam" id="PF02311">
    <property type="entry name" value="AraC_binding"/>
    <property type="match status" value="1"/>
</dbReference>
<feature type="domain" description="HTH araC/xylS-type" evidence="5">
    <location>
        <begin position="160"/>
        <end position="260"/>
    </location>
</feature>
<name>A0A735A7Y1_SALNE</name>
<dbReference type="SUPFAM" id="SSF51182">
    <property type="entry name" value="RmlC-like cupins"/>
    <property type="match status" value="1"/>
</dbReference>
<reference evidence="6" key="2">
    <citation type="submission" date="2018-07" db="EMBL/GenBank/DDBJ databases">
        <authorList>
            <consortium name="NCBI Pathogen Detection Project"/>
        </authorList>
    </citation>
    <scope>NUCLEOTIDE SEQUENCE</scope>
    <source>
        <strain evidence="6">10-4660</strain>
    </source>
</reference>
<dbReference type="FunFam" id="1.10.10.60:FF:000132">
    <property type="entry name" value="AraC family transcriptional regulator"/>
    <property type="match status" value="1"/>
</dbReference>
<dbReference type="InterPro" id="IPR011051">
    <property type="entry name" value="RmlC_Cupin_sf"/>
</dbReference>
<keyword evidence="2" id="KW-0805">Transcription regulation</keyword>
<dbReference type="GO" id="GO:0003700">
    <property type="term" value="F:DNA-binding transcription factor activity"/>
    <property type="evidence" value="ECO:0007669"/>
    <property type="project" value="InterPro"/>
</dbReference>